<dbReference type="InterPro" id="IPR008978">
    <property type="entry name" value="HSP20-like_chaperone"/>
</dbReference>
<organism evidence="6 7">
    <name type="scientific">Schizopora paradoxa</name>
    <dbReference type="NCBI Taxonomy" id="27342"/>
    <lineage>
        <taxon>Eukaryota</taxon>
        <taxon>Fungi</taxon>
        <taxon>Dikarya</taxon>
        <taxon>Basidiomycota</taxon>
        <taxon>Agaricomycotina</taxon>
        <taxon>Agaricomycetes</taxon>
        <taxon>Hymenochaetales</taxon>
        <taxon>Schizoporaceae</taxon>
        <taxon>Schizopora</taxon>
    </lineage>
</organism>
<dbReference type="InParanoid" id="A0A0H2S5L1"/>
<evidence type="ECO:0000256" key="3">
    <source>
        <dbReference type="RuleBase" id="RU003616"/>
    </source>
</evidence>
<evidence type="ECO:0000256" key="1">
    <source>
        <dbReference type="ARBA" id="ARBA00023016"/>
    </source>
</evidence>
<dbReference type="Pfam" id="PF00011">
    <property type="entry name" value="HSP20"/>
    <property type="match status" value="1"/>
</dbReference>
<feature type="compositionally biased region" description="Low complexity" evidence="4">
    <location>
        <begin position="116"/>
        <end position="130"/>
    </location>
</feature>
<keyword evidence="1" id="KW-0346">Stress response</keyword>
<name>A0A0H2S5L1_9AGAM</name>
<proteinExistence type="inferred from homology"/>
<dbReference type="Proteomes" id="UP000053477">
    <property type="component" value="Unassembled WGS sequence"/>
</dbReference>
<dbReference type="OrthoDB" id="1431247at2759"/>
<dbReference type="PANTHER" id="PTHR11527">
    <property type="entry name" value="HEAT-SHOCK PROTEIN 20 FAMILY MEMBER"/>
    <property type="match status" value="1"/>
</dbReference>
<dbReference type="FunCoup" id="A0A0H2S5L1">
    <property type="interactions" value="171"/>
</dbReference>
<dbReference type="STRING" id="27342.A0A0H2S5L1"/>
<evidence type="ECO:0000259" key="5">
    <source>
        <dbReference type="PROSITE" id="PS01031"/>
    </source>
</evidence>
<dbReference type="CDD" id="cd06464">
    <property type="entry name" value="ACD_sHsps-like"/>
    <property type="match status" value="1"/>
</dbReference>
<dbReference type="AlphaFoldDB" id="A0A0H2S5L1"/>
<dbReference type="InterPro" id="IPR002068">
    <property type="entry name" value="A-crystallin/Hsp20_dom"/>
</dbReference>
<evidence type="ECO:0000256" key="4">
    <source>
        <dbReference type="SAM" id="MobiDB-lite"/>
    </source>
</evidence>
<accession>A0A0H2S5L1</accession>
<dbReference type="Gene3D" id="2.60.40.790">
    <property type="match status" value="1"/>
</dbReference>
<evidence type="ECO:0000313" key="6">
    <source>
        <dbReference type="EMBL" id="KLO19254.1"/>
    </source>
</evidence>
<feature type="domain" description="SHSP" evidence="5">
    <location>
        <begin position="44"/>
        <end position="199"/>
    </location>
</feature>
<dbReference type="SUPFAM" id="SSF49764">
    <property type="entry name" value="HSP20-like chaperones"/>
    <property type="match status" value="1"/>
</dbReference>
<dbReference type="EMBL" id="KQ085888">
    <property type="protein sequence ID" value="KLO19254.1"/>
    <property type="molecule type" value="Genomic_DNA"/>
</dbReference>
<dbReference type="InterPro" id="IPR031107">
    <property type="entry name" value="Small_HSP"/>
</dbReference>
<reference evidence="6 7" key="1">
    <citation type="submission" date="2015-04" db="EMBL/GenBank/DDBJ databases">
        <title>Complete genome sequence of Schizopora paradoxa KUC8140, a cosmopolitan wood degrader in East Asia.</title>
        <authorList>
            <consortium name="DOE Joint Genome Institute"/>
            <person name="Min B."/>
            <person name="Park H."/>
            <person name="Jang Y."/>
            <person name="Kim J.-J."/>
            <person name="Kim K.H."/>
            <person name="Pangilinan J."/>
            <person name="Lipzen A."/>
            <person name="Riley R."/>
            <person name="Grigoriev I.V."/>
            <person name="Spatafora J.W."/>
            <person name="Choi I.-G."/>
        </authorList>
    </citation>
    <scope>NUCLEOTIDE SEQUENCE [LARGE SCALE GENOMIC DNA]</scope>
    <source>
        <strain evidence="6 7">KUC8140</strain>
    </source>
</reference>
<sequence>MSLTPRQFIREFRPLFRLLDEPFARPSNNLTPTAFFNEPFFNRADFGRNLPAVDLTEHENEFVVEAELPGVKKENIEIRIGDGGQSLTIEGKSFVKSSTSSNAQPETPVAAPGQPAAGEGKSSKAAGSQAVTQTDENRGAVGTPLSSERFFSSTSSFSRTVWLPRRVDGSKVKAKLEDGVLTVNIPKAVDPESVRVAID</sequence>
<gene>
    <name evidence="6" type="ORF">SCHPADRAFT_865557</name>
</gene>
<protein>
    <submittedName>
        <fullName evidence="6">HSP20-like chaperone</fullName>
    </submittedName>
</protein>
<evidence type="ECO:0000256" key="2">
    <source>
        <dbReference type="PROSITE-ProRule" id="PRU00285"/>
    </source>
</evidence>
<dbReference type="PROSITE" id="PS01031">
    <property type="entry name" value="SHSP"/>
    <property type="match status" value="1"/>
</dbReference>
<feature type="region of interest" description="Disordered" evidence="4">
    <location>
        <begin position="94"/>
        <end position="147"/>
    </location>
</feature>
<evidence type="ECO:0000313" key="7">
    <source>
        <dbReference type="Proteomes" id="UP000053477"/>
    </source>
</evidence>
<keyword evidence="7" id="KW-1185">Reference proteome</keyword>
<feature type="compositionally biased region" description="Polar residues" evidence="4">
    <location>
        <begin position="95"/>
        <end position="105"/>
    </location>
</feature>
<comment type="similarity">
    <text evidence="2 3">Belongs to the small heat shock protein (HSP20) family.</text>
</comment>